<dbReference type="OrthoDB" id="28230at2759"/>
<dbReference type="GO" id="GO:0004715">
    <property type="term" value="F:non-membrane spanning protein tyrosine kinase activity"/>
    <property type="evidence" value="ECO:0007669"/>
    <property type="project" value="UniProtKB-EC"/>
</dbReference>
<evidence type="ECO:0000256" key="6">
    <source>
        <dbReference type="ARBA" id="ARBA00022741"/>
    </source>
</evidence>
<dbReference type="GO" id="GO:0005524">
    <property type="term" value="F:ATP binding"/>
    <property type="evidence" value="ECO:0007669"/>
    <property type="project" value="UniProtKB-UniRule"/>
</dbReference>
<evidence type="ECO:0000256" key="1">
    <source>
        <dbReference type="ARBA" id="ARBA00011903"/>
    </source>
</evidence>
<evidence type="ECO:0000313" key="14">
    <source>
        <dbReference type="Proteomes" id="UP000281553"/>
    </source>
</evidence>
<evidence type="ECO:0000256" key="9">
    <source>
        <dbReference type="ARBA" id="ARBA00023137"/>
    </source>
</evidence>
<dbReference type="PROSITE" id="PS00107">
    <property type="entry name" value="PROTEIN_KINASE_ATP"/>
    <property type="match status" value="1"/>
</dbReference>
<keyword evidence="3" id="KW-0597">Phosphoprotein</keyword>
<evidence type="ECO:0000259" key="12">
    <source>
        <dbReference type="PROSITE" id="PS50011"/>
    </source>
</evidence>
<keyword evidence="10" id="KW-0449">Lipoprotein</keyword>
<dbReference type="InterPro" id="IPR011009">
    <property type="entry name" value="Kinase-like_dom_sf"/>
</dbReference>
<evidence type="ECO:0000256" key="10">
    <source>
        <dbReference type="ARBA" id="ARBA00023288"/>
    </source>
</evidence>
<keyword evidence="7" id="KW-0418">Kinase</keyword>
<feature type="domain" description="Protein kinase" evidence="12">
    <location>
        <begin position="1"/>
        <end position="127"/>
    </location>
</feature>
<keyword evidence="14" id="KW-1185">Reference proteome</keyword>
<gene>
    <name evidence="13" type="ORF">DILT_LOCUS12332</name>
</gene>
<evidence type="ECO:0000256" key="2">
    <source>
        <dbReference type="ARBA" id="ARBA00022443"/>
    </source>
</evidence>
<evidence type="ECO:0000313" key="13">
    <source>
        <dbReference type="EMBL" id="VDN16501.1"/>
    </source>
</evidence>
<evidence type="ECO:0000256" key="7">
    <source>
        <dbReference type="ARBA" id="ARBA00022777"/>
    </source>
</evidence>
<dbReference type="EC" id="2.7.10.2" evidence="1"/>
<protein>
    <recommendedName>
        <fullName evidence="1">non-specific protein-tyrosine kinase</fullName>
        <ecNumber evidence="1">2.7.10.2</ecNumber>
    </recommendedName>
</protein>
<keyword evidence="4" id="KW-0808">Transferase</keyword>
<evidence type="ECO:0000256" key="4">
    <source>
        <dbReference type="ARBA" id="ARBA00022679"/>
    </source>
</evidence>
<dbReference type="InterPro" id="IPR017441">
    <property type="entry name" value="Protein_kinase_ATP_BS"/>
</dbReference>
<reference evidence="13 14" key="1">
    <citation type="submission" date="2018-11" db="EMBL/GenBank/DDBJ databases">
        <authorList>
            <consortium name="Pathogen Informatics"/>
        </authorList>
    </citation>
    <scope>NUCLEOTIDE SEQUENCE [LARGE SCALE GENOMIC DNA]</scope>
</reference>
<keyword evidence="9" id="KW-0829">Tyrosine-protein kinase</keyword>
<keyword evidence="6 11" id="KW-0547">Nucleotide-binding</keyword>
<sequence length="127" mass="14200">MQEKLGNGQFGEVWKGEWNGTTPVAVKTMRPGTMSKEEFLKEARIMKTLNHPRLVRLYAVVTTEPIFIVTELMSNGSLLQYLRSDAGKALDLKQQVDIMAQVCVNILSWTKNLNGAPMFPITVALFG</sequence>
<dbReference type="PROSITE" id="PS50011">
    <property type="entry name" value="PROTEIN_KINASE_DOM"/>
    <property type="match status" value="1"/>
</dbReference>
<keyword evidence="5" id="KW-0519">Myristate</keyword>
<dbReference type="InterPro" id="IPR050198">
    <property type="entry name" value="Non-receptor_tyrosine_kinases"/>
</dbReference>
<evidence type="ECO:0000256" key="5">
    <source>
        <dbReference type="ARBA" id="ARBA00022707"/>
    </source>
</evidence>
<organism evidence="13 14">
    <name type="scientific">Dibothriocephalus latus</name>
    <name type="common">Fish tapeworm</name>
    <name type="synonym">Diphyllobothrium latum</name>
    <dbReference type="NCBI Taxonomy" id="60516"/>
    <lineage>
        <taxon>Eukaryota</taxon>
        <taxon>Metazoa</taxon>
        <taxon>Spiralia</taxon>
        <taxon>Lophotrochozoa</taxon>
        <taxon>Platyhelminthes</taxon>
        <taxon>Cestoda</taxon>
        <taxon>Eucestoda</taxon>
        <taxon>Diphyllobothriidea</taxon>
        <taxon>Diphyllobothriidae</taxon>
        <taxon>Dibothriocephalus</taxon>
    </lineage>
</organism>
<evidence type="ECO:0000256" key="8">
    <source>
        <dbReference type="ARBA" id="ARBA00022840"/>
    </source>
</evidence>
<dbReference type="Gene3D" id="3.30.200.20">
    <property type="entry name" value="Phosphorylase Kinase, domain 1"/>
    <property type="match status" value="1"/>
</dbReference>
<proteinExistence type="predicted"/>
<feature type="binding site" evidence="11">
    <location>
        <position position="27"/>
    </location>
    <ligand>
        <name>ATP</name>
        <dbReference type="ChEBI" id="CHEBI:30616"/>
    </ligand>
</feature>
<dbReference type="FunFam" id="3.30.200.20:FF:000036">
    <property type="entry name" value="Tyrosine-protein kinase"/>
    <property type="match status" value="1"/>
</dbReference>
<dbReference type="SUPFAM" id="SSF56112">
    <property type="entry name" value="Protein kinase-like (PK-like)"/>
    <property type="match status" value="1"/>
</dbReference>
<dbReference type="Proteomes" id="UP000281553">
    <property type="component" value="Unassembled WGS sequence"/>
</dbReference>
<dbReference type="InterPro" id="IPR000719">
    <property type="entry name" value="Prot_kinase_dom"/>
</dbReference>
<name>A0A3P7MF28_DIBLA</name>
<evidence type="ECO:0000256" key="3">
    <source>
        <dbReference type="ARBA" id="ARBA00022553"/>
    </source>
</evidence>
<dbReference type="PANTHER" id="PTHR24418">
    <property type="entry name" value="TYROSINE-PROTEIN KINASE"/>
    <property type="match status" value="1"/>
</dbReference>
<dbReference type="InterPro" id="IPR001245">
    <property type="entry name" value="Ser-Thr/Tyr_kinase_cat_dom"/>
</dbReference>
<accession>A0A3P7MF28</accession>
<evidence type="ECO:0000256" key="11">
    <source>
        <dbReference type="PROSITE-ProRule" id="PRU10141"/>
    </source>
</evidence>
<keyword evidence="2" id="KW-0728">SH3 domain</keyword>
<dbReference type="AlphaFoldDB" id="A0A3P7MF28"/>
<dbReference type="EMBL" id="UYRU01066030">
    <property type="protein sequence ID" value="VDN16501.1"/>
    <property type="molecule type" value="Genomic_DNA"/>
</dbReference>
<dbReference type="Pfam" id="PF07714">
    <property type="entry name" value="PK_Tyr_Ser-Thr"/>
    <property type="match status" value="1"/>
</dbReference>
<keyword evidence="8 11" id="KW-0067">ATP-binding</keyword>